<reference evidence="2" key="1">
    <citation type="journal article" date="2020" name="Stud. Mycol.">
        <title>101 Dothideomycetes genomes: a test case for predicting lifestyles and emergence of pathogens.</title>
        <authorList>
            <person name="Haridas S."/>
            <person name="Albert R."/>
            <person name="Binder M."/>
            <person name="Bloem J."/>
            <person name="Labutti K."/>
            <person name="Salamov A."/>
            <person name="Andreopoulos B."/>
            <person name="Baker S."/>
            <person name="Barry K."/>
            <person name="Bills G."/>
            <person name="Bluhm B."/>
            <person name="Cannon C."/>
            <person name="Castanera R."/>
            <person name="Culley D."/>
            <person name="Daum C."/>
            <person name="Ezra D."/>
            <person name="Gonzalez J."/>
            <person name="Henrissat B."/>
            <person name="Kuo A."/>
            <person name="Liang C."/>
            <person name="Lipzen A."/>
            <person name="Lutzoni F."/>
            <person name="Magnuson J."/>
            <person name="Mondo S."/>
            <person name="Nolan M."/>
            <person name="Ohm R."/>
            <person name="Pangilinan J."/>
            <person name="Park H.-J."/>
            <person name="Ramirez L."/>
            <person name="Alfaro M."/>
            <person name="Sun H."/>
            <person name="Tritt A."/>
            <person name="Yoshinaga Y."/>
            <person name="Zwiers L.-H."/>
            <person name="Turgeon B."/>
            <person name="Goodwin S."/>
            <person name="Spatafora J."/>
            <person name="Crous P."/>
            <person name="Grigoriev I."/>
        </authorList>
    </citation>
    <scope>NUCLEOTIDE SEQUENCE</scope>
    <source>
        <strain evidence="2">CBS 627.86</strain>
    </source>
</reference>
<evidence type="ECO:0000313" key="2">
    <source>
        <dbReference type="EMBL" id="KAF2111356.1"/>
    </source>
</evidence>
<gene>
    <name evidence="2" type="ORF">BDV96DRAFT_649919</name>
</gene>
<proteinExistence type="predicted"/>
<dbReference type="AlphaFoldDB" id="A0A6A5YWM9"/>
<sequence length="190" mass="21198">MPPTQQPVPQLVKKFSPLHGQDDLASASELEEVAPDTSSSARTDTQKNDDTAIPIPEEAHIATGALTPQQYTSIREMREEVQSRLDLIIFNDGAYVDWHGDSAETVIPGKGLQNLLLSLHPESFDKAAVKKDKLHRLSNHLYMKLQDKGIQDPIAAECVMDILHRICEVSMEEMDFWEYADDGAEAEAQE</sequence>
<protein>
    <submittedName>
        <fullName evidence="2">Uncharacterized protein</fullName>
    </submittedName>
</protein>
<keyword evidence="3" id="KW-1185">Reference proteome</keyword>
<organism evidence="2 3">
    <name type="scientific">Lophiotrema nucula</name>
    <dbReference type="NCBI Taxonomy" id="690887"/>
    <lineage>
        <taxon>Eukaryota</taxon>
        <taxon>Fungi</taxon>
        <taxon>Dikarya</taxon>
        <taxon>Ascomycota</taxon>
        <taxon>Pezizomycotina</taxon>
        <taxon>Dothideomycetes</taxon>
        <taxon>Pleosporomycetidae</taxon>
        <taxon>Pleosporales</taxon>
        <taxon>Lophiotremataceae</taxon>
        <taxon>Lophiotrema</taxon>
    </lineage>
</organism>
<evidence type="ECO:0000313" key="3">
    <source>
        <dbReference type="Proteomes" id="UP000799770"/>
    </source>
</evidence>
<evidence type="ECO:0000256" key="1">
    <source>
        <dbReference type="SAM" id="MobiDB-lite"/>
    </source>
</evidence>
<name>A0A6A5YWM9_9PLEO</name>
<dbReference type="Proteomes" id="UP000799770">
    <property type="component" value="Unassembled WGS sequence"/>
</dbReference>
<accession>A0A6A5YWM9</accession>
<dbReference type="EMBL" id="ML977334">
    <property type="protein sequence ID" value="KAF2111356.1"/>
    <property type="molecule type" value="Genomic_DNA"/>
</dbReference>
<feature type="region of interest" description="Disordered" evidence="1">
    <location>
        <begin position="1"/>
        <end position="50"/>
    </location>
</feature>